<organism evidence="5 6">
    <name type="scientific">Alsobacter soli</name>
    <dbReference type="NCBI Taxonomy" id="2109933"/>
    <lineage>
        <taxon>Bacteria</taxon>
        <taxon>Pseudomonadati</taxon>
        <taxon>Pseudomonadota</taxon>
        <taxon>Alphaproteobacteria</taxon>
        <taxon>Hyphomicrobiales</taxon>
        <taxon>Alsobacteraceae</taxon>
        <taxon>Alsobacter</taxon>
    </lineage>
</organism>
<evidence type="ECO:0000256" key="4">
    <source>
        <dbReference type="HAMAP-Rule" id="MF_00262"/>
    </source>
</evidence>
<keyword evidence="6" id="KW-1185">Reference proteome</keyword>
<dbReference type="Gene3D" id="3.30.1070.10">
    <property type="entry name" value="Cell division topological specificity factor MinE"/>
    <property type="match status" value="1"/>
</dbReference>
<dbReference type="EMBL" id="PVZS01000001">
    <property type="protein sequence ID" value="PSC06899.1"/>
    <property type="molecule type" value="Genomic_DNA"/>
</dbReference>
<dbReference type="RefSeq" id="WP_106334684.1">
    <property type="nucleotide sequence ID" value="NZ_PVZS01000001.1"/>
</dbReference>
<keyword evidence="4" id="KW-0131">Cell cycle</keyword>
<evidence type="ECO:0000313" key="5">
    <source>
        <dbReference type="EMBL" id="PSC06899.1"/>
    </source>
</evidence>
<gene>
    <name evidence="4" type="primary">minE</name>
    <name evidence="5" type="ORF">SLNSH_00485</name>
</gene>
<dbReference type="HAMAP" id="MF_00262">
    <property type="entry name" value="MinE"/>
    <property type="match status" value="1"/>
</dbReference>
<sequence>MSILQFFSRKGSAPVARDRLQILLAHERAVGGQNDLVGVLREEILAVIAKHVPVEPDNVRVKMERGEAISTLEVEVDIPSQAKVRVALSA</sequence>
<name>A0A2T1HZM1_9HYPH</name>
<dbReference type="InterPro" id="IPR005527">
    <property type="entry name" value="MinE"/>
</dbReference>
<dbReference type="Proteomes" id="UP000239772">
    <property type="component" value="Unassembled WGS sequence"/>
</dbReference>
<dbReference type="GO" id="GO:0051301">
    <property type="term" value="P:cell division"/>
    <property type="evidence" value="ECO:0007669"/>
    <property type="project" value="UniProtKB-KW"/>
</dbReference>
<keyword evidence="4 5" id="KW-0132">Cell division</keyword>
<reference evidence="6" key="1">
    <citation type="submission" date="2018-03" db="EMBL/GenBank/DDBJ databases">
        <authorList>
            <person name="Sun L."/>
            <person name="Liu H."/>
            <person name="Chen W."/>
            <person name="Huang K."/>
            <person name="Liu W."/>
            <person name="Gao X."/>
        </authorList>
    </citation>
    <scope>NUCLEOTIDE SEQUENCE [LARGE SCALE GENOMIC DNA]</scope>
    <source>
        <strain evidence="6">SH9</strain>
    </source>
</reference>
<accession>A0A2T1HZM1</accession>
<dbReference type="SUPFAM" id="SSF55229">
    <property type="entry name" value="Cell division protein MinE topological specificity domain"/>
    <property type="match status" value="1"/>
</dbReference>
<dbReference type="NCBIfam" id="TIGR01215">
    <property type="entry name" value="minE"/>
    <property type="match status" value="1"/>
</dbReference>
<evidence type="ECO:0000256" key="1">
    <source>
        <dbReference type="ARBA" id="ARBA00008168"/>
    </source>
</evidence>
<dbReference type="GO" id="GO:0032955">
    <property type="term" value="P:regulation of division septum assembly"/>
    <property type="evidence" value="ECO:0007669"/>
    <property type="project" value="InterPro"/>
</dbReference>
<proteinExistence type="inferred from homology"/>
<dbReference type="Pfam" id="PF03776">
    <property type="entry name" value="MinE"/>
    <property type="match status" value="1"/>
</dbReference>
<evidence type="ECO:0000256" key="3">
    <source>
        <dbReference type="ARBA" id="ARBA00025265"/>
    </source>
</evidence>
<comment type="function">
    <text evidence="3 4">Prevents the cell division inhibition by proteins MinC and MinD at internal division sites while permitting inhibition at polar sites. This ensures cell division at the proper site by restricting the formation of a division septum at the midpoint of the long axis of the cell.</text>
</comment>
<evidence type="ECO:0000313" key="6">
    <source>
        <dbReference type="Proteomes" id="UP000239772"/>
    </source>
</evidence>
<comment type="caution">
    <text evidence="5">The sequence shown here is derived from an EMBL/GenBank/DDBJ whole genome shotgun (WGS) entry which is preliminary data.</text>
</comment>
<dbReference type="AlphaFoldDB" id="A0A2T1HZM1"/>
<protein>
    <recommendedName>
        <fullName evidence="2 4">Cell division topological specificity factor</fullName>
    </recommendedName>
</protein>
<evidence type="ECO:0000256" key="2">
    <source>
        <dbReference type="ARBA" id="ARBA00020112"/>
    </source>
</evidence>
<dbReference type="OrthoDB" id="9802655at2"/>
<dbReference type="NCBIfam" id="NF001422">
    <property type="entry name" value="PRK00296.1"/>
    <property type="match status" value="1"/>
</dbReference>
<dbReference type="InterPro" id="IPR036707">
    <property type="entry name" value="MinE_sf"/>
</dbReference>
<comment type="similarity">
    <text evidence="1 4">Belongs to the MinE family.</text>
</comment>